<reference evidence="3 4" key="1">
    <citation type="submission" date="2019-09" db="EMBL/GenBank/DDBJ databases">
        <title>Phylogeny of genus Pseudoclavibacter and closely related genus.</title>
        <authorList>
            <person name="Li Y."/>
        </authorList>
    </citation>
    <scope>NUCLEOTIDE SEQUENCE [LARGE SCALE GENOMIC DNA]</scope>
    <source>
        <strain evidence="3 4">THG-MD12</strain>
    </source>
</reference>
<evidence type="ECO:0000256" key="2">
    <source>
        <dbReference type="SAM" id="Phobius"/>
    </source>
</evidence>
<evidence type="ECO:0000256" key="1">
    <source>
        <dbReference type="SAM" id="MobiDB-lite"/>
    </source>
</evidence>
<feature type="region of interest" description="Disordered" evidence="1">
    <location>
        <begin position="153"/>
        <end position="178"/>
    </location>
</feature>
<evidence type="ECO:0008006" key="5">
    <source>
        <dbReference type="Google" id="ProtNLM"/>
    </source>
</evidence>
<dbReference type="Proteomes" id="UP000490386">
    <property type="component" value="Unassembled WGS sequence"/>
</dbReference>
<keyword evidence="2" id="KW-1133">Transmembrane helix</keyword>
<gene>
    <name evidence="3" type="ORF">F8O03_10420</name>
</gene>
<keyword evidence="2" id="KW-0812">Transmembrane</keyword>
<sequence>MRKTIWFAGGIAMSILYVLLVGYLTLQVIGLAAGAVLGLDNQLTAVTTPGPGLLQLGGIAAASAGVLLGLTWATRRADPANRFSLRLGFAVATTAQVVAAFAVLSQRFEVLNLDTGPAPWVEGWLTRGGTASVVHLMLIVAVGLLFTRREPTGVKPTSVKPPSIARPAKHEPAEERRP</sequence>
<feature type="transmembrane region" description="Helical" evidence="2">
    <location>
        <begin position="7"/>
        <end position="33"/>
    </location>
</feature>
<accession>A0A7J5B124</accession>
<dbReference type="OrthoDB" id="5124578at2"/>
<feature type="transmembrane region" description="Helical" evidence="2">
    <location>
        <begin position="53"/>
        <end position="73"/>
    </location>
</feature>
<evidence type="ECO:0000313" key="4">
    <source>
        <dbReference type="Proteomes" id="UP000490386"/>
    </source>
</evidence>
<name>A0A7J5B124_9MICO</name>
<dbReference type="RefSeq" id="WP_151423817.1">
    <property type="nucleotide sequence ID" value="NZ_WBJX01000003.1"/>
</dbReference>
<evidence type="ECO:0000313" key="3">
    <source>
        <dbReference type="EMBL" id="KAB1637624.1"/>
    </source>
</evidence>
<comment type="caution">
    <text evidence="3">The sequence shown here is derived from an EMBL/GenBank/DDBJ whole genome shotgun (WGS) entry which is preliminary data.</text>
</comment>
<feature type="compositionally biased region" description="Basic and acidic residues" evidence="1">
    <location>
        <begin position="168"/>
        <end position="178"/>
    </location>
</feature>
<organism evidence="3 4">
    <name type="scientific">Pseudoclavibacter terrae</name>
    <dbReference type="NCBI Taxonomy" id="1530195"/>
    <lineage>
        <taxon>Bacteria</taxon>
        <taxon>Bacillati</taxon>
        <taxon>Actinomycetota</taxon>
        <taxon>Actinomycetes</taxon>
        <taxon>Micrococcales</taxon>
        <taxon>Microbacteriaceae</taxon>
        <taxon>Pseudoclavibacter</taxon>
    </lineage>
</organism>
<proteinExistence type="predicted"/>
<keyword evidence="4" id="KW-1185">Reference proteome</keyword>
<dbReference type="AlphaFoldDB" id="A0A7J5B124"/>
<feature type="transmembrane region" description="Helical" evidence="2">
    <location>
        <begin position="85"/>
        <end position="104"/>
    </location>
</feature>
<keyword evidence="2" id="KW-0472">Membrane</keyword>
<feature type="transmembrane region" description="Helical" evidence="2">
    <location>
        <begin position="124"/>
        <end position="146"/>
    </location>
</feature>
<dbReference type="EMBL" id="WBJX01000003">
    <property type="protein sequence ID" value="KAB1637624.1"/>
    <property type="molecule type" value="Genomic_DNA"/>
</dbReference>
<protein>
    <recommendedName>
        <fullName evidence="5">DUF3995 domain-containing protein</fullName>
    </recommendedName>
</protein>